<dbReference type="RefSeq" id="XP_013789719.2">
    <property type="nucleotide sequence ID" value="XM_013934265.2"/>
</dbReference>
<dbReference type="GeneID" id="106473581"/>
<feature type="compositionally biased region" description="Low complexity" evidence="1">
    <location>
        <begin position="265"/>
        <end position="276"/>
    </location>
</feature>
<feature type="region of interest" description="Disordered" evidence="1">
    <location>
        <begin position="134"/>
        <end position="428"/>
    </location>
</feature>
<evidence type="ECO:0000256" key="1">
    <source>
        <dbReference type="SAM" id="MobiDB-lite"/>
    </source>
</evidence>
<gene>
    <name evidence="3" type="primary">LOC106473581</name>
</gene>
<evidence type="ECO:0000313" key="3">
    <source>
        <dbReference type="RefSeq" id="XP_013789719.2"/>
    </source>
</evidence>
<feature type="compositionally biased region" description="Polar residues" evidence="1">
    <location>
        <begin position="210"/>
        <end position="264"/>
    </location>
</feature>
<sequence>MFLHNRPEYKPRSPVSSPVIQRSAVLRALHEEEAKGRRHMERPITPPTSMKQPPPPPPKPKPSVRSEILKSPPGAYTTSPFHQRSERISHFGWDQEESKTTMYQSKQQYYQTEWPYREAVPQEKQVTDSYLQRATPPVRNHPSYQQKAAPPAPPRAFQASYPQHQPATVQLPYQHTTTSSVQLTARQPNTPPTVRRAEPPFYQEQPPSPQATVGSVQSTLVFDQPRFPQTSGISTQAKGISHNAPSSPTTEPVQRNYQGLSQQTSSFAPSSVASRSQPYWPQQNRPASQSPMTRMSPSPTASPSLSRKLRTSEGIWPPKNPKAREHPRTGFSPGWTQESSHGKKLLWPPPKHGESDDEFGDRTTPTTPPRAGTVTNAWHPQPSTPPCRTPPFAGGSPLLGRRNKDIAWPPPQSQNVISKRSSSRPLRKAQSFEDYIVQHASVTVPPTYRPPPGSQHVQPTHA</sequence>
<organism evidence="2 3">
    <name type="scientific">Limulus polyphemus</name>
    <name type="common">Atlantic horseshoe crab</name>
    <dbReference type="NCBI Taxonomy" id="6850"/>
    <lineage>
        <taxon>Eukaryota</taxon>
        <taxon>Metazoa</taxon>
        <taxon>Ecdysozoa</taxon>
        <taxon>Arthropoda</taxon>
        <taxon>Chelicerata</taxon>
        <taxon>Merostomata</taxon>
        <taxon>Xiphosura</taxon>
        <taxon>Limulidae</taxon>
        <taxon>Limulus</taxon>
    </lineage>
</organism>
<name>A0ABM1BVX9_LIMPO</name>
<feature type="compositionally biased region" description="Polar residues" evidence="1">
    <location>
        <begin position="160"/>
        <end position="188"/>
    </location>
</feature>
<feature type="compositionally biased region" description="Basic and acidic residues" evidence="1">
    <location>
        <begin position="1"/>
        <end position="11"/>
    </location>
</feature>
<accession>A0ABM1BVX9</accession>
<proteinExistence type="predicted"/>
<protein>
    <submittedName>
        <fullName evidence="3">Leucine-rich repeat extensin-like protein 2</fullName>
    </submittedName>
</protein>
<feature type="region of interest" description="Disordered" evidence="1">
    <location>
        <begin position="442"/>
        <end position="462"/>
    </location>
</feature>
<dbReference type="Proteomes" id="UP000694941">
    <property type="component" value="Unplaced"/>
</dbReference>
<feature type="compositionally biased region" description="Polar residues" evidence="1">
    <location>
        <begin position="277"/>
        <end position="305"/>
    </location>
</feature>
<reference evidence="3" key="1">
    <citation type="submission" date="2025-08" db="UniProtKB">
        <authorList>
            <consortium name="RefSeq"/>
        </authorList>
    </citation>
    <scope>IDENTIFICATION</scope>
    <source>
        <tissue evidence="3">Muscle</tissue>
    </source>
</reference>
<feature type="compositionally biased region" description="Pro residues" evidence="1">
    <location>
        <begin position="52"/>
        <end position="61"/>
    </location>
</feature>
<evidence type="ECO:0000313" key="2">
    <source>
        <dbReference type="Proteomes" id="UP000694941"/>
    </source>
</evidence>
<keyword evidence="2" id="KW-1185">Reference proteome</keyword>
<feature type="region of interest" description="Disordered" evidence="1">
    <location>
        <begin position="1"/>
        <end position="99"/>
    </location>
</feature>